<dbReference type="HAMAP" id="MF_03040">
    <property type="entry name" value="USB1"/>
    <property type="match status" value="1"/>
</dbReference>
<feature type="active site" description="Proton donor/acceptor" evidence="6">
    <location>
        <position position="222"/>
    </location>
</feature>
<feature type="compositionally biased region" description="Polar residues" evidence="7">
    <location>
        <begin position="1"/>
        <end position="18"/>
    </location>
</feature>
<comment type="catalytic activity">
    <reaction evidence="5">
        <text>a 3'-end uridylyl-uridine-RNA = a 3'-end 2',3'-cyclophospho-uridine-RNA + uridine</text>
        <dbReference type="Rhea" id="RHEA:46052"/>
        <dbReference type="Rhea" id="RHEA-COMP:17384"/>
        <dbReference type="Rhea" id="RHEA-COMP:17385"/>
        <dbReference type="ChEBI" id="CHEBI:16704"/>
        <dbReference type="ChEBI" id="CHEBI:85643"/>
        <dbReference type="ChEBI" id="CHEBI:85644"/>
    </reaction>
    <physiologicalReaction direction="left-to-right" evidence="5">
        <dbReference type="Rhea" id="RHEA:46053"/>
    </physiologicalReaction>
</comment>
<comment type="subcellular location">
    <subcellularLocation>
        <location evidence="6">Nucleus</location>
    </subcellularLocation>
</comment>
<dbReference type="KEGG" id="foc:113217860"/>
<feature type="active site" description="Proton donor/acceptor" evidence="6">
    <location>
        <position position="134"/>
    </location>
</feature>
<gene>
    <name evidence="9" type="primary">LOC113217860</name>
</gene>
<dbReference type="RefSeq" id="XP_026293718.1">
    <property type="nucleotide sequence ID" value="XM_026437933.2"/>
</dbReference>
<name>A0A6J1TK77_FRAOC</name>
<dbReference type="AlphaFoldDB" id="A0A6J1TK77"/>
<dbReference type="PANTHER" id="PTHR13522:SF3">
    <property type="entry name" value="U6 SNRNA PHOSPHODIESTERASE 1"/>
    <property type="match status" value="1"/>
</dbReference>
<dbReference type="GO" id="GO:0016829">
    <property type="term" value="F:lyase activity"/>
    <property type="evidence" value="ECO:0007669"/>
    <property type="project" value="UniProtKB-KW"/>
</dbReference>
<organism evidence="8 9">
    <name type="scientific">Frankliniella occidentalis</name>
    <name type="common">Western flower thrips</name>
    <name type="synonym">Euthrips occidentalis</name>
    <dbReference type="NCBI Taxonomy" id="133901"/>
    <lineage>
        <taxon>Eukaryota</taxon>
        <taxon>Metazoa</taxon>
        <taxon>Ecdysozoa</taxon>
        <taxon>Arthropoda</taxon>
        <taxon>Hexapoda</taxon>
        <taxon>Insecta</taxon>
        <taxon>Pterygota</taxon>
        <taxon>Neoptera</taxon>
        <taxon>Paraneoptera</taxon>
        <taxon>Thysanoptera</taxon>
        <taxon>Terebrantia</taxon>
        <taxon>Thripoidea</taxon>
        <taxon>Thripidae</taxon>
        <taxon>Frankliniella</taxon>
    </lineage>
</organism>
<dbReference type="GeneID" id="113217860"/>
<dbReference type="SUPFAM" id="SSF55144">
    <property type="entry name" value="LigT-like"/>
    <property type="match status" value="1"/>
</dbReference>
<comment type="similarity">
    <text evidence="6">Belongs to the 2H phosphoesterase superfamily. USB1 family.</text>
</comment>
<dbReference type="InterPro" id="IPR027521">
    <property type="entry name" value="Usb1"/>
</dbReference>
<dbReference type="GO" id="GO:0034477">
    <property type="term" value="P:U6 snRNA 3'-end processing"/>
    <property type="evidence" value="ECO:0007669"/>
    <property type="project" value="UniProtKB-UniRule"/>
</dbReference>
<evidence type="ECO:0000256" key="1">
    <source>
        <dbReference type="ARBA" id="ARBA00022722"/>
    </source>
</evidence>
<proteinExistence type="inferred from homology"/>
<dbReference type="InterPro" id="IPR009097">
    <property type="entry name" value="Cyclic_Pdiesterase"/>
</dbReference>
<evidence type="ECO:0000256" key="4">
    <source>
        <dbReference type="ARBA" id="ARBA00023242"/>
    </source>
</evidence>
<keyword evidence="4 6" id="KW-0539">Nucleus</keyword>
<dbReference type="OrthoDB" id="49151at2759"/>
<dbReference type="EC" id="3.1.4.-" evidence="6"/>
<reference evidence="9" key="1">
    <citation type="submission" date="2025-08" db="UniProtKB">
        <authorList>
            <consortium name="RefSeq"/>
        </authorList>
    </citation>
    <scope>IDENTIFICATION</scope>
    <source>
        <tissue evidence="9">Whole organism</tissue>
    </source>
</reference>
<evidence type="ECO:0000256" key="7">
    <source>
        <dbReference type="SAM" id="MobiDB-lite"/>
    </source>
</evidence>
<evidence type="ECO:0000256" key="5">
    <source>
        <dbReference type="ARBA" id="ARBA00029300"/>
    </source>
</evidence>
<keyword evidence="2 6" id="KW-0378">Hydrolase</keyword>
<dbReference type="Gene3D" id="3.90.1140.10">
    <property type="entry name" value="Cyclic phosphodiesterase"/>
    <property type="match status" value="1"/>
</dbReference>
<evidence type="ECO:0000256" key="3">
    <source>
        <dbReference type="ARBA" id="ARBA00023239"/>
    </source>
</evidence>
<dbReference type="GO" id="GO:1990838">
    <property type="term" value="F:poly(U)-specific exoribonuclease activity, producing 3' uridine cyclic phosphate ends"/>
    <property type="evidence" value="ECO:0007669"/>
    <property type="project" value="UniProtKB-UniRule"/>
</dbReference>
<dbReference type="Proteomes" id="UP000504606">
    <property type="component" value="Unplaced"/>
</dbReference>
<dbReference type="Pfam" id="PF09749">
    <property type="entry name" value="HVSL"/>
    <property type="match status" value="1"/>
</dbReference>
<keyword evidence="1 6" id="KW-0540">Nuclease</keyword>
<sequence>MTSSGGALNLLTTYGSSSDDSEEEIPGPRVSVKRTIGGLDTTENKPKKFATDNQNKRLPLPSVFLQCLNDRTDQPIDFPHQHNERIRSFPHERGNWASYVFIAVEPTLSLQSFIDVVCATFDESINLKRNNDLHVSLSKTVVVKHHWIDSISLSVQSIAHSLARFSICFGDVKVYTNEEKTRTFIGIVITAGHETLLKITRMVDNVFADFKLPSFYEDASFHISIASCVGNHVDVLNSEISRLQSSLNMFIHSQPLEWSMSVEKIHFRTGNKYFNFNLVL</sequence>
<keyword evidence="8" id="KW-1185">Reference proteome</keyword>
<protein>
    <recommendedName>
        <fullName evidence="6">U6 snRNA phosphodiesterase</fullName>
        <ecNumber evidence="6">3.1.4.-</ecNumber>
    </recommendedName>
</protein>
<evidence type="ECO:0000256" key="6">
    <source>
        <dbReference type="HAMAP-Rule" id="MF_03040"/>
    </source>
</evidence>
<dbReference type="GO" id="GO:0005634">
    <property type="term" value="C:nucleus"/>
    <property type="evidence" value="ECO:0007669"/>
    <property type="project" value="UniProtKB-SubCell"/>
</dbReference>
<evidence type="ECO:0000256" key="2">
    <source>
        <dbReference type="ARBA" id="ARBA00022801"/>
    </source>
</evidence>
<evidence type="ECO:0000313" key="9">
    <source>
        <dbReference type="RefSeq" id="XP_026293718.1"/>
    </source>
</evidence>
<comment type="function">
    <text evidence="6">Phosphodiesterase responsible for the U6 snRNA 3' end processing. Acts as an exoribonuclease (RNase) responsible for trimming the poly(U) tract of the last nucleotides in the pre-U6 snRNA molecule, leading to the formation of mature U6 snRNA.</text>
</comment>
<keyword evidence="3" id="KW-0456">Lyase</keyword>
<feature type="region of interest" description="Disordered" evidence="7">
    <location>
        <begin position="1"/>
        <end position="53"/>
    </location>
</feature>
<evidence type="ECO:0000313" key="8">
    <source>
        <dbReference type="Proteomes" id="UP000504606"/>
    </source>
</evidence>
<dbReference type="PANTHER" id="PTHR13522">
    <property type="entry name" value="U6 SNRNA PHOSPHODIESTERASE 1"/>
    <property type="match status" value="1"/>
</dbReference>
<accession>A0A6J1TK77</accession>